<dbReference type="EMBL" id="CCYA01000001">
    <property type="protein sequence ID" value="CEG19309.1"/>
    <property type="molecule type" value="Genomic_DNA"/>
</dbReference>
<keyword evidence="3" id="KW-1185">Reference proteome</keyword>
<protein>
    <submittedName>
        <fullName evidence="2">Uncharacterized protein</fullName>
    </submittedName>
</protein>
<sequence>MTLPDMEYYDWLRLDFLFSKGTTLLVPGIVLIHGALIVVMPKACIPLKMHWQDGILANIYSPIAVLIHSSIEVLIHPSIEGLIHCQFLCEVAFSVVMHFYIRESLNSLFKTWEGVVLAELETALEIFISSSHSSFIEVVV</sequence>
<reference evidence="2 3" key="1">
    <citation type="submission" date="2014-09" db="EMBL/GenBank/DDBJ databases">
        <authorList>
            <person name="Magalhaes I.L.F."/>
            <person name="Oliveira U."/>
            <person name="Santos F.R."/>
            <person name="Vidigal T.H.D.A."/>
            <person name="Brescovit A.D."/>
            <person name="Santos A.J."/>
        </authorList>
    </citation>
    <scope>NUCLEOTIDE SEQUENCE [LARGE SCALE GENOMIC DNA]</scope>
</reference>
<name>A0A0P1A435_9BASI</name>
<dbReference type="AlphaFoldDB" id="A0A0P1A435"/>
<dbReference type="Proteomes" id="UP000054845">
    <property type="component" value="Unassembled WGS sequence"/>
</dbReference>
<proteinExistence type="predicted"/>
<keyword evidence="1" id="KW-0812">Transmembrane</keyword>
<evidence type="ECO:0000256" key="1">
    <source>
        <dbReference type="SAM" id="Phobius"/>
    </source>
</evidence>
<organism evidence="2 3">
    <name type="scientific">Ceraceosorus bombacis</name>
    <dbReference type="NCBI Taxonomy" id="401625"/>
    <lineage>
        <taxon>Eukaryota</taxon>
        <taxon>Fungi</taxon>
        <taxon>Dikarya</taxon>
        <taxon>Basidiomycota</taxon>
        <taxon>Ustilaginomycotina</taxon>
        <taxon>Exobasidiomycetes</taxon>
        <taxon>Ceraceosorales</taxon>
        <taxon>Ceraceosoraceae</taxon>
        <taxon>Ceraceosorus</taxon>
    </lineage>
</organism>
<accession>A0A0P1A435</accession>
<keyword evidence="1" id="KW-1133">Transmembrane helix</keyword>
<keyword evidence="1" id="KW-0472">Membrane</keyword>
<evidence type="ECO:0000313" key="3">
    <source>
        <dbReference type="Proteomes" id="UP000054845"/>
    </source>
</evidence>
<evidence type="ECO:0000313" key="2">
    <source>
        <dbReference type="EMBL" id="CEG19309.1"/>
    </source>
</evidence>
<feature type="transmembrane region" description="Helical" evidence="1">
    <location>
        <begin position="24"/>
        <end position="43"/>
    </location>
</feature>